<organism evidence="2 3">
    <name type="scientific">Ramularia collo-cygni</name>
    <dbReference type="NCBI Taxonomy" id="112498"/>
    <lineage>
        <taxon>Eukaryota</taxon>
        <taxon>Fungi</taxon>
        <taxon>Dikarya</taxon>
        <taxon>Ascomycota</taxon>
        <taxon>Pezizomycotina</taxon>
        <taxon>Dothideomycetes</taxon>
        <taxon>Dothideomycetidae</taxon>
        <taxon>Mycosphaerellales</taxon>
        <taxon>Mycosphaerellaceae</taxon>
        <taxon>Ramularia</taxon>
    </lineage>
</organism>
<dbReference type="RefSeq" id="XP_023629858.1">
    <property type="nucleotide sequence ID" value="XM_023774090.1"/>
</dbReference>
<keyword evidence="3" id="KW-1185">Reference proteome</keyword>
<protein>
    <recommendedName>
        <fullName evidence="1">ATP-dependent RNA helicase PRP5/DDX46/KHDC4 KH domain-containing protein</fullName>
    </recommendedName>
</protein>
<evidence type="ECO:0000313" key="3">
    <source>
        <dbReference type="Proteomes" id="UP000225277"/>
    </source>
</evidence>
<dbReference type="GeneID" id="35603924"/>
<dbReference type="Pfam" id="PF23469">
    <property type="entry name" value="KH_12"/>
    <property type="match status" value="1"/>
</dbReference>
<dbReference type="EMBL" id="FJUY01000015">
    <property type="protein sequence ID" value="CZT23134.1"/>
    <property type="molecule type" value="Genomic_DNA"/>
</dbReference>
<dbReference type="InterPro" id="IPR056149">
    <property type="entry name" value="PRP5/DDX46/KHDC4_KH"/>
</dbReference>
<proteinExistence type="predicted"/>
<accession>A0A2D3VKZ8</accession>
<dbReference type="Proteomes" id="UP000225277">
    <property type="component" value="Unassembled WGS sequence"/>
</dbReference>
<reference evidence="2 3" key="1">
    <citation type="submission" date="2016-03" db="EMBL/GenBank/DDBJ databases">
        <authorList>
            <person name="Ploux O."/>
        </authorList>
    </citation>
    <scope>NUCLEOTIDE SEQUENCE [LARGE SCALE GENOMIC DNA]</scope>
    <source>
        <strain evidence="2 3">URUG2</strain>
    </source>
</reference>
<evidence type="ECO:0000313" key="2">
    <source>
        <dbReference type="EMBL" id="CZT23134.1"/>
    </source>
</evidence>
<evidence type="ECO:0000259" key="1">
    <source>
        <dbReference type="Pfam" id="PF23469"/>
    </source>
</evidence>
<name>A0A2D3VKZ8_9PEZI</name>
<sequence>MDPLALARAAAANVTARLASAHKFEANLPINDYGREVRALVMKGTTLAEIASSTNTSITQKGRFYPTGEEASWSEKLRLLVEGQTFGDVEMAMRKLGALLPGGGMAFSEIEGEEEKKILFEPKSWNVFRLVLPGYRCRKCRVEFWTVEDARGHFERDNAAGL</sequence>
<gene>
    <name evidence="2" type="ORF">RCC_08844</name>
</gene>
<dbReference type="STRING" id="112498.A0A2D3VKZ8"/>
<feature type="domain" description="ATP-dependent RNA helicase PRP5/DDX46/KHDC4 KH" evidence="1">
    <location>
        <begin position="26"/>
        <end position="83"/>
    </location>
</feature>
<dbReference type="AlphaFoldDB" id="A0A2D3VKZ8"/>